<gene>
    <name evidence="1" type="ORF">FUT82_09885</name>
</gene>
<accession>A0AAE6M771</accession>
<dbReference type="Proteomes" id="UP000323594">
    <property type="component" value="Chromosome"/>
</dbReference>
<evidence type="ECO:0000313" key="1">
    <source>
        <dbReference type="EMBL" id="QEJ98278.1"/>
    </source>
</evidence>
<name>A0AAE6M771_TREPH</name>
<reference evidence="1 2" key="1">
    <citation type="submission" date="2019-08" db="EMBL/GenBank/DDBJ databases">
        <authorList>
            <person name="Kuhnert P."/>
        </authorList>
    </citation>
    <scope>NUCLEOTIDE SEQUENCE [LARGE SCALE GENOMIC DNA]</scope>
    <source>
        <strain evidence="1 2">B36.5</strain>
    </source>
</reference>
<proteinExistence type="predicted"/>
<dbReference type="RefSeq" id="WP_148878963.1">
    <property type="nucleotide sequence ID" value="NZ_CP042813.1"/>
</dbReference>
<organism evidence="1 2">
    <name type="scientific">Treponema phagedenis</name>
    <dbReference type="NCBI Taxonomy" id="162"/>
    <lineage>
        <taxon>Bacteria</taxon>
        <taxon>Pseudomonadati</taxon>
        <taxon>Spirochaetota</taxon>
        <taxon>Spirochaetia</taxon>
        <taxon>Spirochaetales</taxon>
        <taxon>Treponemataceae</taxon>
        <taxon>Treponema</taxon>
    </lineage>
</organism>
<dbReference type="AlphaFoldDB" id="A0AAE6M771"/>
<evidence type="ECO:0000313" key="2">
    <source>
        <dbReference type="Proteomes" id="UP000323594"/>
    </source>
</evidence>
<dbReference type="EMBL" id="CP042817">
    <property type="protein sequence ID" value="QEJ98278.1"/>
    <property type="molecule type" value="Genomic_DNA"/>
</dbReference>
<protein>
    <submittedName>
        <fullName evidence="1">Uncharacterized protein</fullName>
    </submittedName>
</protein>
<sequence length="90" mass="10388">MNKSQTALRAVQEKYPQGIPPFHSLNDEQKAWLALQIQTISEAGYKSRTAKELRKIHRRLSSATEDIPDKDLEKMLSFIFANIKKIENMT</sequence>